<keyword evidence="3" id="KW-1185">Reference proteome</keyword>
<sequence length="204" mass="23170">MTWDELQRLPQEIAAEIELWDGRVVWLRRGPGEHQLYTGLFWNSLLRCARRDMAEYPDHCWQANFETNVFLRQGNKDDFVTPDFLVYRCLGEDYADVSAADVLLAGEVLSPSNTVRDVEAKKARYAAGGIPSYWEVVLGRDPRRIATVRAYALETGHGRLPEGITALRPTNYILAGEWAPDSAPEGIRIGFPFPIDIPWSDLDF</sequence>
<dbReference type="InterPro" id="IPR008538">
    <property type="entry name" value="Uma2"/>
</dbReference>
<name>A0A849CFY3_9NOCA</name>
<evidence type="ECO:0000259" key="1">
    <source>
        <dbReference type="Pfam" id="PF05685"/>
    </source>
</evidence>
<dbReference type="EMBL" id="JABELX010000007">
    <property type="protein sequence ID" value="NNH72351.1"/>
    <property type="molecule type" value="Genomic_DNA"/>
</dbReference>
<dbReference type="InterPro" id="IPR012296">
    <property type="entry name" value="Nuclease_put_TT1808"/>
</dbReference>
<dbReference type="Proteomes" id="UP000586827">
    <property type="component" value="Unassembled WGS sequence"/>
</dbReference>
<keyword evidence="2" id="KW-0540">Nuclease</keyword>
<organism evidence="2 3">
    <name type="scientific">Nocardia uniformis</name>
    <dbReference type="NCBI Taxonomy" id="53432"/>
    <lineage>
        <taxon>Bacteria</taxon>
        <taxon>Bacillati</taxon>
        <taxon>Actinomycetota</taxon>
        <taxon>Actinomycetes</taxon>
        <taxon>Mycobacteriales</taxon>
        <taxon>Nocardiaceae</taxon>
        <taxon>Nocardia</taxon>
    </lineage>
</organism>
<dbReference type="GO" id="GO:0004519">
    <property type="term" value="F:endonuclease activity"/>
    <property type="evidence" value="ECO:0007669"/>
    <property type="project" value="UniProtKB-KW"/>
</dbReference>
<keyword evidence="2" id="KW-0255">Endonuclease</keyword>
<gene>
    <name evidence="2" type="ORF">HLB23_21235</name>
</gene>
<accession>A0A849CFY3</accession>
<evidence type="ECO:0000313" key="3">
    <source>
        <dbReference type="Proteomes" id="UP000586827"/>
    </source>
</evidence>
<proteinExistence type="predicted"/>
<comment type="caution">
    <text evidence="2">The sequence shown here is derived from an EMBL/GenBank/DDBJ whole genome shotgun (WGS) entry which is preliminary data.</text>
</comment>
<dbReference type="SUPFAM" id="SSF52980">
    <property type="entry name" value="Restriction endonuclease-like"/>
    <property type="match status" value="1"/>
</dbReference>
<dbReference type="CDD" id="cd06260">
    <property type="entry name" value="DUF820-like"/>
    <property type="match status" value="1"/>
</dbReference>
<dbReference type="Gene3D" id="3.90.1570.10">
    <property type="entry name" value="tt1808, chain A"/>
    <property type="match status" value="1"/>
</dbReference>
<feature type="domain" description="Putative restriction endonuclease" evidence="1">
    <location>
        <begin position="3"/>
        <end position="137"/>
    </location>
</feature>
<evidence type="ECO:0000313" key="2">
    <source>
        <dbReference type="EMBL" id="NNH72351.1"/>
    </source>
</evidence>
<dbReference type="AlphaFoldDB" id="A0A849CFY3"/>
<keyword evidence="2" id="KW-0378">Hydrolase</keyword>
<protein>
    <submittedName>
        <fullName evidence="2">Uma2 family endonuclease</fullName>
    </submittedName>
</protein>
<dbReference type="InterPro" id="IPR011335">
    <property type="entry name" value="Restrct_endonuc-II-like"/>
</dbReference>
<dbReference type="Pfam" id="PF05685">
    <property type="entry name" value="Uma2"/>
    <property type="match status" value="1"/>
</dbReference>
<reference evidence="2 3" key="1">
    <citation type="submission" date="2020-05" db="EMBL/GenBank/DDBJ databases">
        <title>MicrobeNet Type strains.</title>
        <authorList>
            <person name="Nicholson A.C."/>
        </authorList>
    </citation>
    <scope>NUCLEOTIDE SEQUENCE [LARGE SCALE GENOMIC DNA]</scope>
    <source>
        <strain evidence="2 3">JCM 3224</strain>
    </source>
</reference>